<dbReference type="AlphaFoldDB" id="Q6N8J9"/>
<proteinExistence type="predicted"/>
<dbReference type="eggNOG" id="COG1479">
    <property type="taxonomic scope" value="Bacteria"/>
</dbReference>
<feature type="domain" description="GmrSD restriction endonucleases N-terminal" evidence="1">
    <location>
        <begin position="18"/>
        <end position="267"/>
    </location>
</feature>
<dbReference type="Proteomes" id="UP000001426">
    <property type="component" value="Chromosome"/>
</dbReference>
<reference evidence="3" key="3">
    <citation type="submission" date="2022-12" db="EMBL/GenBank/DDBJ databases">
        <title>Complete genome sequence of Rhodopseudomonas palustris CGA0092 and corrections to the R. palustris CGA009 genome sequence.</title>
        <authorList>
            <person name="Mazny B.R."/>
            <person name="Sheff O.F."/>
            <person name="LaSarre B."/>
            <person name="McKinlay A."/>
            <person name="McKinlay J.B."/>
        </authorList>
    </citation>
    <scope>NUCLEOTIDE SEQUENCE</scope>
    <source>
        <strain evidence="3">CGA009</strain>
    </source>
</reference>
<evidence type="ECO:0000313" key="2">
    <source>
        <dbReference type="EMBL" id="CAE27345.1"/>
    </source>
</evidence>
<keyword evidence="4" id="KW-1185">Reference proteome</keyword>
<dbReference type="GeneID" id="66892946"/>
<evidence type="ECO:0000259" key="1">
    <source>
        <dbReference type="Pfam" id="PF03235"/>
    </source>
</evidence>
<dbReference type="Pfam" id="PF03235">
    <property type="entry name" value="GmrSD_N"/>
    <property type="match status" value="1"/>
</dbReference>
<dbReference type="InterPro" id="IPR004919">
    <property type="entry name" value="GmrSD_N"/>
</dbReference>
<evidence type="ECO:0000313" key="4">
    <source>
        <dbReference type="Proteomes" id="UP000001426"/>
    </source>
</evidence>
<evidence type="ECO:0000313" key="3">
    <source>
        <dbReference type="EMBL" id="WCL92054.1"/>
    </source>
</evidence>
<organism evidence="2">
    <name type="scientific">Rhodopseudomonas palustris (strain ATCC BAA-98 / CGA009)</name>
    <dbReference type="NCBI Taxonomy" id="258594"/>
    <lineage>
        <taxon>Bacteria</taxon>
        <taxon>Pseudomonadati</taxon>
        <taxon>Pseudomonadota</taxon>
        <taxon>Alphaproteobacteria</taxon>
        <taxon>Hyphomicrobiales</taxon>
        <taxon>Nitrobacteraceae</taxon>
        <taxon>Rhodopseudomonas</taxon>
    </lineage>
</organism>
<gene>
    <name evidence="2" type="ordered locus">RPA1904</name>
    <name evidence="3" type="ORF">TX73_009810</name>
</gene>
<dbReference type="PANTHER" id="PTHR37292">
    <property type="entry name" value="VNG6097C"/>
    <property type="match status" value="1"/>
</dbReference>
<dbReference type="KEGG" id="rpa:TX73_009810"/>
<accession>Q6N8J9</accession>
<sequence>MTASQNLLPVYQTLDLPLKSILNEIHQSRWVLPAIQREFVWSDQQICRLFDSMMRGYPFGTFLFWQIEGSTASKFKFYEFMRRYHERDAKTCRELPALGDRQVTAVLDGQQRLTALNIGLAGSRAMKLPNKRRSNNQAYPETFLHLDLLGEGAEQEDGMVYDFRFLTLEKAAEQSKPAENHIWFRVGDSLQLKEGIGIFERVQQHELNRDQQTVAFERLDLLHRLVHKTPLISCYTERVQDLGRVLDIFIRMNSGGTVLSYSDLLFSIAVANWTELDARREVNEIVDALNGVGGGFSFSKDFVLKAGLMLAEIKSVGFKVENFDRTNMATLERAWPAIRQALDLTVRLVSNFGFTGQTLRADSALLPIAYYLFKRKAQQDFLTHSRHSDDRRNILRWLARSYLKASGIWGSGLDTLLTSLREVVATQGTNAFPATQIEEEMARRGKTLSFTPDELDDLVELPYGDSRTFALLTLIFETVDTSKSLHMDHIVPISKFKRRLLLAEGVQEAAIEEWSEQANTLPNLQLIEGAINQEKLAMMPADWLRMREPDDLRREKYIYLHMLEGLPEKLGDFEVFYQRRRRSLQSQIALLLGGSGAESASAPKSSAA</sequence>
<dbReference type="HOGENOM" id="CLU_034828_2_0_5"/>
<reference evidence="2 4" key="2">
    <citation type="journal article" date="2004" name="Nat. Biotechnol.">
        <title>Complete genome sequence of the metabolically versatile photosynthetic bacterium Rhodopseudomonas palustris.</title>
        <authorList>
            <person name="Larimer F.W."/>
            <person name="Chain P."/>
            <person name="Hauser L."/>
            <person name="Lamerdin J."/>
            <person name="Malfatti S."/>
            <person name="Do L."/>
            <person name="Land M.L."/>
            <person name="Pelletier D.A."/>
            <person name="Beatty J.T."/>
            <person name="Lang A.S."/>
            <person name="Tabita F.R."/>
            <person name="Gibson J.L."/>
            <person name="Hanson T.E."/>
            <person name="Bobst C."/>
            <person name="Torres J.L."/>
            <person name="Peres C."/>
            <person name="Harrison F.H."/>
            <person name="Gibson J."/>
            <person name="Harwood C.S."/>
        </authorList>
    </citation>
    <scope>NUCLEOTIDE SEQUENCE [LARGE SCALE GENOMIC DNA]</scope>
    <source>
        <strain evidence="4">ATCC BAA-98 / CGA009</strain>
        <strain evidence="2">CGA009</strain>
    </source>
</reference>
<dbReference type="RefSeq" id="WP_011157409.1">
    <property type="nucleotide sequence ID" value="NZ_CP116810.1"/>
</dbReference>
<protein>
    <submittedName>
        <fullName evidence="2 3">DUF262</fullName>
    </submittedName>
</protein>
<reference evidence="3" key="1">
    <citation type="submission" date="2003-07" db="EMBL/GenBank/DDBJ databases">
        <authorList>
            <consortium name="Rhodopseudomonas genome consortium"/>
            <person name="Larimer F."/>
            <person name="Harwood C."/>
        </authorList>
    </citation>
    <scope>NUCLEOTIDE SEQUENCE</scope>
    <source>
        <strain evidence="3">CGA009</strain>
    </source>
</reference>
<dbReference type="STRING" id="258594.RPA1904"/>
<dbReference type="EMBL" id="BX572599">
    <property type="protein sequence ID" value="CAE27345.1"/>
    <property type="molecule type" value="Genomic_DNA"/>
</dbReference>
<name>Q6N8J9_RHOPA</name>
<dbReference type="PANTHER" id="PTHR37292:SF2">
    <property type="entry name" value="DUF262 DOMAIN-CONTAINING PROTEIN"/>
    <property type="match status" value="1"/>
</dbReference>
<dbReference type="EMBL" id="CP116810">
    <property type="protein sequence ID" value="WCL92054.1"/>
    <property type="molecule type" value="Genomic_DNA"/>
</dbReference>